<evidence type="ECO:0000259" key="6">
    <source>
        <dbReference type="Pfam" id="PF12637"/>
    </source>
</evidence>
<gene>
    <name evidence="7" type="ORF">H9980_08780</name>
</gene>
<evidence type="ECO:0000256" key="2">
    <source>
        <dbReference type="ARBA" id="ARBA00012274"/>
    </source>
</evidence>
<dbReference type="GO" id="GO:0004748">
    <property type="term" value="F:ribonucleoside-diphosphate reductase activity, thioredoxin disulfide as acceptor"/>
    <property type="evidence" value="ECO:0007669"/>
    <property type="project" value="UniProtKB-EC"/>
</dbReference>
<comment type="similarity">
    <text evidence="1">Belongs to the ribonucleoside diphosphate reductase class-2 family.</text>
</comment>
<sequence>MEIKYQPHGVCSRQIIIDVEDGIVNSVKFVGGCSGNTQGVAALAKGMKVDDVIDRLEGIRCNSKPTSCPDQLAKALKENAR</sequence>
<keyword evidence="3" id="KW-0237">DNA synthesis</keyword>
<protein>
    <recommendedName>
        <fullName evidence="2">ribonucleoside-diphosphate reductase</fullName>
        <ecNumber evidence="2">1.17.4.1</ecNumber>
    </recommendedName>
</protein>
<evidence type="ECO:0000256" key="5">
    <source>
        <dbReference type="ARBA" id="ARBA00047754"/>
    </source>
</evidence>
<feature type="domain" description="TSCPD" evidence="6">
    <location>
        <begin position="5"/>
        <end position="78"/>
    </location>
</feature>
<accession>A0A9D2BN20</accession>
<comment type="catalytic activity">
    <reaction evidence="5">
        <text>a 2'-deoxyribonucleoside 5'-diphosphate + [thioredoxin]-disulfide + H2O = a ribonucleoside 5'-diphosphate + [thioredoxin]-dithiol</text>
        <dbReference type="Rhea" id="RHEA:23252"/>
        <dbReference type="Rhea" id="RHEA-COMP:10698"/>
        <dbReference type="Rhea" id="RHEA-COMP:10700"/>
        <dbReference type="ChEBI" id="CHEBI:15377"/>
        <dbReference type="ChEBI" id="CHEBI:29950"/>
        <dbReference type="ChEBI" id="CHEBI:50058"/>
        <dbReference type="ChEBI" id="CHEBI:57930"/>
        <dbReference type="ChEBI" id="CHEBI:73316"/>
        <dbReference type="EC" id="1.17.4.1"/>
    </reaction>
</comment>
<name>A0A9D2BN20_9FIRM</name>
<dbReference type="Pfam" id="PF12637">
    <property type="entry name" value="TSCPD"/>
    <property type="match status" value="1"/>
</dbReference>
<dbReference type="EC" id="1.17.4.1" evidence="2"/>
<dbReference type="EMBL" id="DXET01000192">
    <property type="protein sequence ID" value="HIX82048.1"/>
    <property type="molecule type" value="Genomic_DNA"/>
</dbReference>
<evidence type="ECO:0000256" key="4">
    <source>
        <dbReference type="ARBA" id="ARBA00022741"/>
    </source>
</evidence>
<evidence type="ECO:0000256" key="1">
    <source>
        <dbReference type="ARBA" id="ARBA00007405"/>
    </source>
</evidence>
<evidence type="ECO:0000313" key="8">
    <source>
        <dbReference type="Proteomes" id="UP000886724"/>
    </source>
</evidence>
<comment type="caution">
    <text evidence="7">The sequence shown here is derived from an EMBL/GenBank/DDBJ whole genome shotgun (WGS) entry which is preliminary data.</text>
</comment>
<keyword evidence="4" id="KW-0547">Nucleotide-binding</keyword>
<dbReference type="InterPro" id="IPR024434">
    <property type="entry name" value="TSCPD_dom"/>
</dbReference>
<evidence type="ECO:0000313" key="7">
    <source>
        <dbReference type="EMBL" id="HIX82048.1"/>
    </source>
</evidence>
<dbReference type="Proteomes" id="UP000886724">
    <property type="component" value="Unassembled WGS sequence"/>
</dbReference>
<evidence type="ECO:0000256" key="3">
    <source>
        <dbReference type="ARBA" id="ARBA00022634"/>
    </source>
</evidence>
<dbReference type="GO" id="GO:0071897">
    <property type="term" value="P:DNA biosynthetic process"/>
    <property type="evidence" value="ECO:0007669"/>
    <property type="project" value="UniProtKB-KW"/>
</dbReference>
<reference evidence="7" key="2">
    <citation type="submission" date="2021-04" db="EMBL/GenBank/DDBJ databases">
        <authorList>
            <person name="Gilroy R."/>
        </authorList>
    </citation>
    <scope>NUCLEOTIDE SEQUENCE</scope>
    <source>
        <strain evidence="7">ChiGjej1B1-14440</strain>
    </source>
</reference>
<reference evidence="7" key="1">
    <citation type="journal article" date="2021" name="PeerJ">
        <title>Extensive microbial diversity within the chicken gut microbiome revealed by metagenomics and culture.</title>
        <authorList>
            <person name="Gilroy R."/>
            <person name="Ravi A."/>
            <person name="Getino M."/>
            <person name="Pursley I."/>
            <person name="Horton D.L."/>
            <person name="Alikhan N.F."/>
            <person name="Baker D."/>
            <person name="Gharbi K."/>
            <person name="Hall N."/>
            <person name="Watson M."/>
            <person name="Adriaenssens E.M."/>
            <person name="Foster-Nyarko E."/>
            <person name="Jarju S."/>
            <person name="Secka A."/>
            <person name="Antonio M."/>
            <person name="Oren A."/>
            <person name="Chaudhuri R.R."/>
            <person name="La Ragione R."/>
            <person name="Hildebrand F."/>
            <person name="Pallen M.J."/>
        </authorList>
    </citation>
    <scope>NUCLEOTIDE SEQUENCE</scope>
    <source>
        <strain evidence="7">ChiGjej1B1-14440</strain>
    </source>
</reference>
<dbReference type="AlphaFoldDB" id="A0A9D2BN20"/>
<dbReference type="GO" id="GO:0000166">
    <property type="term" value="F:nucleotide binding"/>
    <property type="evidence" value="ECO:0007669"/>
    <property type="project" value="UniProtKB-KW"/>
</dbReference>
<proteinExistence type="inferred from homology"/>
<organism evidence="7 8">
    <name type="scientific">Candidatus Erysipelatoclostridium merdavium</name>
    <dbReference type="NCBI Taxonomy" id="2838566"/>
    <lineage>
        <taxon>Bacteria</taxon>
        <taxon>Bacillati</taxon>
        <taxon>Bacillota</taxon>
        <taxon>Erysipelotrichia</taxon>
        <taxon>Erysipelotrichales</taxon>
        <taxon>Erysipelotrichales incertae sedis</taxon>
    </lineage>
</organism>
<dbReference type="NCBIfam" id="TIGR03905">
    <property type="entry name" value="TIGR03905_4_Cys"/>
    <property type="match status" value="1"/>
</dbReference>
<dbReference type="InterPro" id="IPR023806">
    <property type="entry name" value="CHP03905"/>
</dbReference>